<evidence type="ECO:0000256" key="3">
    <source>
        <dbReference type="ARBA" id="ARBA00022552"/>
    </source>
</evidence>
<dbReference type="SMART" id="SM00358">
    <property type="entry name" value="DSRM"/>
    <property type="match status" value="1"/>
</dbReference>
<feature type="active site" evidence="9">
    <location>
        <position position="144"/>
    </location>
</feature>
<evidence type="ECO:0000256" key="9">
    <source>
        <dbReference type="HAMAP-Rule" id="MF_00104"/>
    </source>
</evidence>
<dbReference type="CDD" id="cd10845">
    <property type="entry name" value="DSRM_RNAse_III_family"/>
    <property type="match status" value="1"/>
</dbReference>
<protein>
    <recommendedName>
        <fullName evidence="9">Ribonuclease 3</fullName>
        <ecNumber evidence="9">3.1.26.3</ecNumber>
    </recommendedName>
    <alternativeName>
        <fullName evidence="9">Ribonuclease III</fullName>
        <shortName evidence="9">RNase III</shortName>
    </alternativeName>
</protein>
<comment type="function">
    <text evidence="9">Digests double-stranded RNA. Involved in the processing of primary rRNA transcript to yield the immediate precursors to the large and small rRNAs (23S and 16S). Processes some mRNAs, and tRNAs when they are encoded in the rRNA operon. Processes pre-crRNA and tracrRNA of type II CRISPR loci if present in the organism.</text>
</comment>
<evidence type="ECO:0000313" key="13">
    <source>
        <dbReference type="Proteomes" id="UP000228976"/>
    </source>
</evidence>
<dbReference type="Pfam" id="PF14622">
    <property type="entry name" value="Ribonucleas_3_3"/>
    <property type="match status" value="1"/>
</dbReference>
<evidence type="ECO:0000313" key="12">
    <source>
        <dbReference type="EMBL" id="OZG56754.1"/>
    </source>
</evidence>
<evidence type="ECO:0000256" key="4">
    <source>
        <dbReference type="ARBA" id="ARBA00022664"/>
    </source>
</evidence>
<organism evidence="12 13">
    <name type="scientific">Aeriscardovia aeriphila</name>
    <dbReference type="NCBI Taxonomy" id="218139"/>
    <lineage>
        <taxon>Bacteria</taxon>
        <taxon>Bacillati</taxon>
        <taxon>Actinomycetota</taxon>
        <taxon>Actinomycetes</taxon>
        <taxon>Bifidobacteriales</taxon>
        <taxon>Bifidobacteriaceae</taxon>
        <taxon>Aeriscardovia</taxon>
    </lineage>
</organism>
<dbReference type="PANTHER" id="PTHR11207">
    <property type="entry name" value="RIBONUCLEASE III"/>
    <property type="match status" value="1"/>
</dbReference>
<feature type="binding site" evidence="9">
    <location>
        <position position="67"/>
    </location>
    <ligand>
        <name>Mg(2+)</name>
        <dbReference type="ChEBI" id="CHEBI:18420"/>
    </ligand>
</feature>
<dbReference type="Pfam" id="PF00035">
    <property type="entry name" value="dsrm"/>
    <property type="match status" value="1"/>
</dbReference>
<dbReference type="SUPFAM" id="SSF54768">
    <property type="entry name" value="dsRNA-binding domain-like"/>
    <property type="match status" value="1"/>
</dbReference>
<accession>A0A261FCC5</accession>
<proteinExistence type="inferred from homology"/>
<comment type="cofactor">
    <cofactor evidence="9">
        <name>Mg(2+)</name>
        <dbReference type="ChEBI" id="CHEBI:18420"/>
    </cofactor>
</comment>
<comment type="catalytic activity">
    <reaction evidence="1 9">
        <text>Endonucleolytic cleavage to 5'-phosphomonoester.</text>
        <dbReference type="EC" id="3.1.26.3"/>
    </reaction>
</comment>
<evidence type="ECO:0000256" key="5">
    <source>
        <dbReference type="ARBA" id="ARBA00022722"/>
    </source>
</evidence>
<keyword evidence="6 9" id="KW-0255">Endonuclease</keyword>
<dbReference type="GO" id="GO:0006364">
    <property type="term" value="P:rRNA processing"/>
    <property type="evidence" value="ECO:0007669"/>
    <property type="project" value="UniProtKB-UniRule"/>
</dbReference>
<evidence type="ECO:0000259" key="11">
    <source>
        <dbReference type="PROSITE" id="PS50142"/>
    </source>
</evidence>
<comment type="caution">
    <text evidence="12">The sequence shown here is derived from an EMBL/GenBank/DDBJ whole genome shotgun (WGS) entry which is preliminary data.</text>
</comment>
<evidence type="ECO:0000256" key="7">
    <source>
        <dbReference type="ARBA" id="ARBA00022801"/>
    </source>
</evidence>
<dbReference type="OrthoDB" id="9805026at2"/>
<dbReference type="GO" id="GO:0008033">
    <property type="term" value="P:tRNA processing"/>
    <property type="evidence" value="ECO:0007669"/>
    <property type="project" value="UniProtKB-KW"/>
</dbReference>
<dbReference type="InterPro" id="IPR014720">
    <property type="entry name" value="dsRBD_dom"/>
</dbReference>
<keyword evidence="9" id="KW-0819">tRNA processing</keyword>
<keyword evidence="8" id="KW-0694">RNA-binding</keyword>
<dbReference type="GO" id="GO:0006397">
    <property type="term" value="P:mRNA processing"/>
    <property type="evidence" value="ECO:0007669"/>
    <property type="project" value="UniProtKB-UniRule"/>
</dbReference>
<comment type="similarity">
    <text evidence="2">Belongs to the ribonuclease III family.</text>
</comment>
<comment type="subcellular location">
    <subcellularLocation>
        <location evidence="9">Cytoplasm</location>
    </subcellularLocation>
</comment>
<dbReference type="PROSITE" id="PS50142">
    <property type="entry name" value="RNASE_3_2"/>
    <property type="match status" value="1"/>
</dbReference>
<feature type="active site" evidence="9">
    <location>
        <position position="71"/>
    </location>
</feature>
<evidence type="ECO:0000256" key="1">
    <source>
        <dbReference type="ARBA" id="ARBA00000109"/>
    </source>
</evidence>
<dbReference type="EMBL" id="MWWU01000001">
    <property type="protein sequence ID" value="OZG56754.1"/>
    <property type="molecule type" value="Genomic_DNA"/>
</dbReference>
<dbReference type="GO" id="GO:0005737">
    <property type="term" value="C:cytoplasm"/>
    <property type="evidence" value="ECO:0007669"/>
    <property type="project" value="UniProtKB-SubCell"/>
</dbReference>
<dbReference type="GO" id="GO:0010468">
    <property type="term" value="P:regulation of gene expression"/>
    <property type="evidence" value="ECO:0007669"/>
    <property type="project" value="TreeGrafter"/>
</dbReference>
<feature type="binding site" evidence="9">
    <location>
        <position position="144"/>
    </location>
    <ligand>
        <name>Mg(2+)</name>
        <dbReference type="ChEBI" id="CHEBI:18420"/>
    </ligand>
</feature>
<keyword evidence="9" id="KW-0479">Metal-binding</keyword>
<dbReference type="PANTHER" id="PTHR11207:SF0">
    <property type="entry name" value="RIBONUCLEASE 3"/>
    <property type="match status" value="1"/>
</dbReference>
<dbReference type="InterPro" id="IPR036389">
    <property type="entry name" value="RNase_III_sf"/>
</dbReference>
<gene>
    <name evidence="9" type="primary">rnc</name>
    <name evidence="12" type="ORF">AEAE_0063</name>
</gene>
<keyword evidence="7 9" id="KW-0378">Hydrolase</keyword>
<keyword evidence="3 9" id="KW-0698">rRNA processing</keyword>
<dbReference type="Gene3D" id="1.10.1520.10">
    <property type="entry name" value="Ribonuclease III domain"/>
    <property type="match status" value="1"/>
</dbReference>
<evidence type="ECO:0000256" key="2">
    <source>
        <dbReference type="ARBA" id="ARBA00010183"/>
    </source>
</evidence>
<sequence length="327" mass="35821">MAHTRDKQSNELLRNDVQVDYSFDTTGSQALLDALGTSLSPEMLVHALTHRSFAHENPGLPNNERLEFLGDAVLELVVTETIYSQYPDWPEGHLAPLRAKVVSQDSLAAIGREKLHVGHYILLGKGEMENGGADKPSILCDTVEALIGAVFLEHGIDGARPIIHRLIDDTLAHVAQLGPALDWKTALVVACHGKNLEDPTYRMEVSGDLTSPVYTAHVVMADGSEIATAQASSKKKAQMKAAHFAYQIVTGEVSSQESAEQREENRETTQAAEGMKSTDNLEPNIGSKPVVRATDSSDPALLHQVQKIEREIEEGAPQAKRKKKWYY</sequence>
<dbReference type="InterPro" id="IPR000999">
    <property type="entry name" value="RNase_III_dom"/>
</dbReference>
<keyword evidence="5 9" id="KW-0540">Nuclease</keyword>
<evidence type="ECO:0000256" key="10">
    <source>
        <dbReference type="SAM" id="MobiDB-lite"/>
    </source>
</evidence>
<dbReference type="SUPFAM" id="SSF69065">
    <property type="entry name" value="RNase III domain-like"/>
    <property type="match status" value="1"/>
</dbReference>
<dbReference type="NCBIfam" id="TIGR02191">
    <property type="entry name" value="RNaseIII"/>
    <property type="match status" value="1"/>
</dbReference>
<keyword evidence="9" id="KW-0460">Magnesium</keyword>
<comment type="subunit">
    <text evidence="9">Homodimer.</text>
</comment>
<feature type="binding site" evidence="9">
    <location>
        <position position="141"/>
    </location>
    <ligand>
        <name>Mg(2+)</name>
        <dbReference type="ChEBI" id="CHEBI:18420"/>
    </ligand>
</feature>
<name>A0A261FCC5_9BIFI</name>
<dbReference type="PROSITE" id="PS00517">
    <property type="entry name" value="RNASE_3_1"/>
    <property type="match status" value="1"/>
</dbReference>
<reference evidence="12 13" key="1">
    <citation type="journal article" date="2017" name="BMC Genomics">
        <title>Comparative genomic and phylogenomic analyses of the Bifidobacteriaceae family.</title>
        <authorList>
            <person name="Lugli G.A."/>
            <person name="Milani C."/>
            <person name="Turroni F."/>
            <person name="Duranti S."/>
            <person name="Mancabelli L."/>
            <person name="Mangifesta M."/>
            <person name="Ferrario C."/>
            <person name="Modesto M."/>
            <person name="Mattarelli P."/>
            <person name="Jiri K."/>
            <person name="van Sinderen D."/>
            <person name="Ventura M."/>
        </authorList>
    </citation>
    <scope>NUCLEOTIDE SEQUENCE [LARGE SCALE GENOMIC DNA]</scope>
    <source>
        <strain evidence="12 13">LMG 21773</strain>
    </source>
</reference>
<keyword evidence="4 9" id="KW-0507">mRNA processing</keyword>
<dbReference type="GO" id="GO:0004525">
    <property type="term" value="F:ribonuclease III activity"/>
    <property type="evidence" value="ECO:0007669"/>
    <property type="project" value="UniProtKB-UniRule"/>
</dbReference>
<dbReference type="CDD" id="cd00593">
    <property type="entry name" value="RIBOc"/>
    <property type="match status" value="1"/>
</dbReference>
<feature type="region of interest" description="Disordered" evidence="10">
    <location>
        <begin position="253"/>
        <end position="299"/>
    </location>
</feature>
<keyword evidence="13" id="KW-1185">Reference proteome</keyword>
<dbReference type="FunFam" id="1.10.1520.10:FF:000001">
    <property type="entry name" value="Ribonuclease 3"/>
    <property type="match status" value="1"/>
</dbReference>
<dbReference type="AlphaFoldDB" id="A0A261FCC5"/>
<dbReference type="EC" id="3.1.26.3" evidence="9"/>
<dbReference type="Gene3D" id="3.30.160.20">
    <property type="match status" value="1"/>
</dbReference>
<evidence type="ECO:0000256" key="6">
    <source>
        <dbReference type="ARBA" id="ARBA00022759"/>
    </source>
</evidence>
<dbReference type="InterPro" id="IPR011907">
    <property type="entry name" value="RNase_III"/>
</dbReference>
<dbReference type="GO" id="GO:0003725">
    <property type="term" value="F:double-stranded RNA binding"/>
    <property type="evidence" value="ECO:0007669"/>
    <property type="project" value="TreeGrafter"/>
</dbReference>
<keyword evidence="9" id="KW-0963">Cytoplasm</keyword>
<dbReference type="HAMAP" id="MF_00104">
    <property type="entry name" value="RNase_III"/>
    <property type="match status" value="1"/>
</dbReference>
<dbReference type="SMART" id="SM00535">
    <property type="entry name" value="RIBOc"/>
    <property type="match status" value="1"/>
</dbReference>
<evidence type="ECO:0000256" key="8">
    <source>
        <dbReference type="ARBA" id="ARBA00022884"/>
    </source>
</evidence>
<dbReference type="Proteomes" id="UP000228976">
    <property type="component" value="Unassembled WGS sequence"/>
</dbReference>
<feature type="domain" description="RNase III" evidence="11">
    <location>
        <begin position="12"/>
        <end position="155"/>
    </location>
</feature>
<dbReference type="GO" id="GO:0046872">
    <property type="term" value="F:metal ion binding"/>
    <property type="evidence" value="ECO:0007669"/>
    <property type="project" value="UniProtKB-KW"/>
</dbReference>